<comment type="pathway">
    <text evidence="1 7 8">Cofactor biosynthesis; NAD(+) biosynthesis; nicotinate D-ribonucleotide from nicotinate: step 1/1.</text>
</comment>
<organism evidence="11 12">
    <name type="scientific">Pseudaeromonas paramecii</name>
    <dbReference type="NCBI Taxonomy" id="2138166"/>
    <lineage>
        <taxon>Bacteria</taxon>
        <taxon>Pseudomonadati</taxon>
        <taxon>Pseudomonadota</taxon>
        <taxon>Gammaproteobacteria</taxon>
        <taxon>Aeromonadales</taxon>
        <taxon>Aeromonadaceae</taxon>
        <taxon>Pseudaeromonas</taxon>
    </lineage>
</organism>
<comment type="similarity">
    <text evidence="2 7 8">Belongs to the NAPRTase family.</text>
</comment>
<keyword evidence="11" id="KW-0808">Transferase</keyword>
<feature type="domain" description="Nicotinate phosphoribosyltransferase N-terminal" evidence="10">
    <location>
        <begin position="11"/>
        <end position="129"/>
    </location>
</feature>
<dbReference type="Gene3D" id="3.20.140.10">
    <property type="entry name" value="nicotinate phosphoribosyltransferase"/>
    <property type="match status" value="1"/>
</dbReference>
<dbReference type="SUPFAM" id="SSF51690">
    <property type="entry name" value="Nicotinate/Quinolinate PRTase C-terminal domain-like"/>
    <property type="match status" value="1"/>
</dbReference>
<keyword evidence="5 7" id="KW-0436">Ligase</keyword>
<comment type="PTM">
    <text evidence="7 8">Transiently phosphorylated on a His residue during the reaction cycle. Phosphorylation strongly increases the affinity for substrates and increases the rate of nicotinate D-ribonucleotide production. Dephosphorylation regenerates the low-affinity form of the enzyme, leading to product release.</text>
</comment>
<evidence type="ECO:0000313" key="11">
    <source>
        <dbReference type="EMBL" id="GAA4492208.1"/>
    </source>
</evidence>
<dbReference type="RefSeq" id="WP_345008826.1">
    <property type="nucleotide sequence ID" value="NZ_BAABFC010000001.1"/>
</dbReference>
<evidence type="ECO:0000256" key="4">
    <source>
        <dbReference type="ARBA" id="ARBA00022553"/>
    </source>
</evidence>
<feature type="modified residue" description="Phosphohistidine; by autocatalysis" evidence="7">
    <location>
        <position position="221"/>
    </location>
</feature>
<dbReference type="Pfam" id="PF04095">
    <property type="entry name" value="NAPRTase"/>
    <property type="match status" value="1"/>
</dbReference>
<dbReference type="InterPro" id="IPR007229">
    <property type="entry name" value="Nic_PRibTrfase-Fam"/>
</dbReference>
<comment type="caution">
    <text evidence="11">The sequence shown here is derived from an EMBL/GenBank/DDBJ whole genome shotgun (WGS) entry which is preliminary data.</text>
</comment>
<dbReference type="HAMAP" id="MF_00570">
    <property type="entry name" value="NAPRTase"/>
    <property type="match status" value="1"/>
</dbReference>
<gene>
    <name evidence="7 11" type="primary">pncB</name>
    <name evidence="11" type="ORF">GCM10023095_00260</name>
</gene>
<dbReference type="InterPro" id="IPR036068">
    <property type="entry name" value="Nicotinate_pribotase-like_C"/>
</dbReference>
<keyword evidence="11" id="KW-0328">Glycosyltransferase</keyword>
<evidence type="ECO:0000256" key="3">
    <source>
        <dbReference type="ARBA" id="ARBA00013236"/>
    </source>
</evidence>
<dbReference type="PANTHER" id="PTHR11098:SF1">
    <property type="entry name" value="NICOTINATE PHOSPHORIBOSYLTRANSFERASE"/>
    <property type="match status" value="1"/>
</dbReference>
<protein>
    <recommendedName>
        <fullName evidence="3 7">Nicotinate phosphoribosyltransferase</fullName>
        <shortName evidence="7">NAPRTase</shortName>
        <ecNumber evidence="3 7">6.3.4.21</ecNumber>
    </recommendedName>
</protein>
<sequence length="409" mass="45879">MSDHPCIQSLIDTDFYKLTMQQAYLHQLPQAEGEWAFHCRSDEDLTPYLPALRANLQDLAALRLTEAEAAWLKTQAPYLSEDYLAFLRHYRFDPQRLQLTVRGDRLLIRAKGPQLLVSPLEIPVLATLSEVRNRACYPNLDEDQILAATDAKIAQLKRLASQHDLSGFRFSDFGTRRRFSFAAQQRVVARLAEALPDHFVGTSNPHLARQFGLPCVGTMAHEWLQTHQGLGYRLEQSQKAALENWIREYRGVLGVALTDVIGVDAFCRDLDFTLAQRYDGFRHDSGDPIAWGEKILARLAELDVDAAGKTLVFSDGLDFARAVAIYCHFQGRVKLSFGIGTWLMGDFAVNRPLNMVMKLVRLGGQPVAKISDSPGKTLCRDLDFLNNLMDVFAVSASTRDTVLANLAGR</sequence>
<evidence type="ECO:0000256" key="2">
    <source>
        <dbReference type="ARBA" id="ARBA00010897"/>
    </source>
</evidence>
<name>A0ABP8PRX1_9GAMM</name>
<dbReference type="GO" id="GO:0016757">
    <property type="term" value="F:glycosyltransferase activity"/>
    <property type="evidence" value="ECO:0007669"/>
    <property type="project" value="UniProtKB-KW"/>
</dbReference>
<evidence type="ECO:0000256" key="1">
    <source>
        <dbReference type="ARBA" id="ARBA00004952"/>
    </source>
</evidence>
<dbReference type="Pfam" id="PF17767">
    <property type="entry name" value="NAPRTase_N"/>
    <property type="match status" value="1"/>
</dbReference>
<dbReference type="EMBL" id="BAABFC010000001">
    <property type="protein sequence ID" value="GAA4492208.1"/>
    <property type="molecule type" value="Genomic_DNA"/>
</dbReference>
<dbReference type="NCBIfam" id="NF003704">
    <property type="entry name" value="PRK05321.1"/>
    <property type="match status" value="1"/>
</dbReference>
<evidence type="ECO:0000259" key="10">
    <source>
        <dbReference type="Pfam" id="PF17767"/>
    </source>
</evidence>
<dbReference type="InterPro" id="IPR006406">
    <property type="entry name" value="Nic_PRibTrfase"/>
</dbReference>
<feature type="domain" description="Nicotinate/nicotinamide phosphoribosyltransferase" evidence="9">
    <location>
        <begin position="168"/>
        <end position="394"/>
    </location>
</feature>
<comment type="catalytic activity">
    <reaction evidence="7 8">
        <text>5-phospho-alpha-D-ribose 1-diphosphate + nicotinate + ATP + H2O = nicotinate beta-D-ribonucleotide + ADP + phosphate + diphosphate</text>
        <dbReference type="Rhea" id="RHEA:36163"/>
        <dbReference type="ChEBI" id="CHEBI:15377"/>
        <dbReference type="ChEBI" id="CHEBI:30616"/>
        <dbReference type="ChEBI" id="CHEBI:32544"/>
        <dbReference type="ChEBI" id="CHEBI:33019"/>
        <dbReference type="ChEBI" id="CHEBI:43474"/>
        <dbReference type="ChEBI" id="CHEBI:57502"/>
        <dbReference type="ChEBI" id="CHEBI:58017"/>
        <dbReference type="ChEBI" id="CHEBI:456216"/>
        <dbReference type="EC" id="6.3.4.21"/>
    </reaction>
</comment>
<evidence type="ECO:0000259" key="9">
    <source>
        <dbReference type="Pfam" id="PF04095"/>
    </source>
</evidence>
<keyword evidence="12" id="KW-1185">Reference proteome</keyword>
<dbReference type="NCBIfam" id="TIGR01514">
    <property type="entry name" value="NAPRTase"/>
    <property type="match status" value="1"/>
</dbReference>
<keyword evidence="6 7" id="KW-0662">Pyridine nucleotide biosynthesis</keyword>
<dbReference type="Proteomes" id="UP001501321">
    <property type="component" value="Unassembled WGS sequence"/>
</dbReference>
<dbReference type="SUPFAM" id="SSF54675">
    <property type="entry name" value="Nicotinate/Quinolinate PRTase N-terminal domain-like"/>
    <property type="match status" value="1"/>
</dbReference>
<evidence type="ECO:0000256" key="6">
    <source>
        <dbReference type="ARBA" id="ARBA00022642"/>
    </source>
</evidence>
<comment type="function">
    <text evidence="7 8">Catalyzes the synthesis of beta-nicotinate D-ribonucleotide from nicotinate and 5-phospho-D-ribose 1-phosphate at the expense of ATP.</text>
</comment>
<dbReference type="InterPro" id="IPR040727">
    <property type="entry name" value="NAPRTase_N"/>
</dbReference>
<evidence type="ECO:0000313" key="12">
    <source>
        <dbReference type="Proteomes" id="UP001501321"/>
    </source>
</evidence>
<reference evidence="12" key="1">
    <citation type="journal article" date="2019" name="Int. J. Syst. Evol. Microbiol.">
        <title>The Global Catalogue of Microorganisms (GCM) 10K type strain sequencing project: providing services to taxonomists for standard genome sequencing and annotation.</title>
        <authorList>
            <consortium name="The Broad Institute Genomics Platform"/>
            <consortium name="The Broad Institute Genome Sequencing Center for Infectious Disease"/>
            <person name="Wu L."/>
            <person name="Ma J."/>
        </authorList>
    </citation>
    <scope>NUCLEOTIDE SEQUENCE [LARGE SCALE GENOMIC DNA]</scope>
    <source>
        <strain evidence="12">JCM 32226</strain>
    </source>
</reference>
<keyword evidence="4 7" id="KW-0597">Phosphoprotein</keyword>
<accession>A0ABP8PRX1</accession>
<dbReference type="InterPro" id="IPR041525">
    <property type="entry name" value="N/Namide_PRibTrfase"/>
</dbReference>
<dbReference type="PIRSF" id="PIRSF000484">
    <property type="entry name" value="NAPRT"/>
    <property type="match status" value="1"/>
</dbReference>
<dbReference type="PANTHER" id="PTHR11098">
    <property type="entry name" value="NICOTINATE PHOSPHORIBOSYLTRANSFERASE"/>
    <property type="match status" value="1"/>
</dbReference>
<evidence type="ECO:0000256" key="5">
    <source>
        <dbReference type="ARBA" id="ARBA00022598"/>
    </source>
</evidence>
<dbReference type="EC" id="6.3.4.21" evidence="3 7"/>
<evidence type="ECO:0000256" key="7">
    <source>
        <dbReference type="HAMAP-Rule" id="MF_00570"/>
    </source>
</evidence>
<evidence type="ECO:0000256" key="8">
    <source>
        <dbReference type="RuleBase" id="RU003838"/>
    </source>
</evidence>
<proteinExistence type="inferred from homology"/>